<dbReference type="PANTHER" id="PTHR33168">
    <property type="entry name" value="STRESS INDUCED PROTEIN-RELATED"/>
    <property type="match status" value="1"/>
</dbReference>
<evidence type="ECO:0000256" key="1">
    <source>
        <dbReference type="SAM" id="MobiDB-lite"/>
    </source>
</evidence>
<organism evidence="2 3">
    <name type="scientific">Cucurbita argyrosperma subsp. sororia</name>
    <dbReference type="NCBI Taxonomy" id="37648"/>
    <lineage>
        <taxon>Eukaryota</taxon>
        <taxon>Viridiplantae</taxon>
        <taxon>Streptophyta</taxon>
        <taxon>Embryophyta</taxon>
        <taxon>Tracheophyta</taxon>
        <taxon>Spermatophyta</taxon>
        <taxon>Magnoliopsida</taxon>
        <taxon>eudicotyledons</taxon>
        <taxon>Gunneridae</taxon>
        <taxon>Pentapetalae</taxon>
        <taxon>rosids</taxon>
        <taxon>fabids</taxon>
        <taxon>Cucurbitales</taxon>
        <taxon>Cucurbitaceae</taxon>
        <taxon>Cucurbiteae</taxon>
        <taxon>Cucurbita</taxon>
    </lineage>
</organism>
<reference evidence="2 3" key="1">
    <citation type="journal article" date="2021" name="Hortic Res">
        <title>The domestication of Cucurbita argyrosperma as revealed by the genome of its wild relative.</title>
        <authorList>
            <person name="Barrera-Redondo J."/>
            <person name="Sanchez-de la Vega G."/>
            <person name="Aguirre-Liguori J.A."/>
            <person name="Castellanos-Morales G."/>
            <person name="Gutierrez-Guerrero Y.T."/>
            <person name="Aguirre-Dugua X."/>
            <person name="Aguirre-Planter E."/>
            <person name="Tenaillon M.I."/>
            <person name="Lira-Saade R."/>
            <person name="Eguiarte L.E."/>
        </authorList>
    </citation>
    <scope>NUCLEOTIDE SEQUENCE [LARGE SCALE GENOMIC DNA]</scope>
    <source>
        <strain evidence="2">JBR-2021</strain>
    </source>
</reference>
<accession>A0AAV6N372</accession>
<protein>
    <submittedName>
        <fullName evidence="2">Uncharacterized protein</fullName>
    </submittedName>
</protein>
<feature type="non-terminal residue" evidence="2">
    <location>
        <position position="1"/>
    </location>
</feature>
<sequence>MEIEGPEKKKSKETMSIWKCLKSKISGKKEGTTSKNEHGKFSYDAVSYAQNFDDGLGNADDEGSSRSFSARYAVASKPPPKKK</sequence>
<dbReference type="EMBL" id="JAGKQH010000009">
    <property type="protein sequence ID" value="KAG6591707.1"/>
    <property type="molecule type" value="Genomic_DNA"/>
</dbReference>
<evidence type="ECO:0000313" key="3">
    <source>
        <dbReference type="Proteomes" id="UP000685013"/>
    </source>
</evidence>
<dbReference type="AlphaFoldDB" id="A0AAV6N372"/>
<evidence type="ECO:0000313" key="2">
    <source>
        <dbReference type="EMBL" id="KAG6591707.1"/>
    </source>
</evidence>
<gene>
    <name evidence="2" type="ORF">SDJN03_14053</name>
</gene>
<comment type="caution">
    <text evidence="2">The sequence shown here is derived from an EMBL/GenBank/DDBJ whole genome shotgun (WGS) entry which is preliminary data.</text>
</comment>
<feature type="region of interest" description="Disordered" evidence="1">
    <location>
        <begin position="54"/>
        <end position="83"/>
    </location>
</feature>
<keyword evidence="3" id="KW-1185">Reference proteome</keyword>
<dbReference type="Proteomes" id="UP000685013">
    <property type="component" value="Chromosome 9"/>
</dbReference>
<proteinExistence type="predicted"/>
<name>A0AAV6N372_9ROSI</name>